<evidence type="ECO:0000313" key="2">
    <source>
        <dbReference type="EMBL" id="PRX41583.1"/>
    </source>
</evidence>
<dbReference type="RefSeq" id="WP_106344323.1">
    <property type="nucleotide sequence ID" value="NZ_PVNE01000005.1"/>
</dbReference>
<keyword evidence="3" id="KW-1185">Reference proteome</keyword>
<dbReference type="EMBL" id="PVNE01000005">
    <property type="protein sequence ID" value="PRX41583.1"/>
    <property type="molecule type" value="Genomic_DNA"/>
</dbReference>
<evidence type="ECO:0000313" key="3">
    <source>
        <dbReference type="Proteomes" id="UP000237797"/>
    </source>
</evidence>
<dbReference type="Pfam" id="PF22289">
    <property type="entry name" value="DmmA-like_C"/>
    <property type="match status" value="1"/>
</dbReference>
<gene>
    <name evidence="2" type="ORF">CLV97_1058</name>
</gene>
<dbReference type="OrthoDB" id="2867625at2"/>
<proteinExistence type="predicted"/>
<comment type="caution">
    <text evidence="2">The sequence shown here is derived from an EMBL/GenBank/DDBJ whole genome shotgun (WGS) entry which is preliminary data.</text>
</comment>
<dbReference type="InterPro" id="IPR048037">
    <property type="entry name" value="DmmA-like_C"/>
</dbReference>
<accession>A0A2T0LGW5</accession>
<dbReference type="AlphaFoldDB" id="A0A2T0LGW5"/>
<organism evidence="2 3">
    <name type="scientific">Planifilum fimeticola</name>
    <dbReference type="NCBI Taxonomy" id="201975"/>
    <lineage>
        <taxon>Bacteria</taxon>
        <taxon>Bacillati</taxon>
        <taxon>Bacillota</taxon>
        <taxon>Bacilli</taxon>
        <taxon>Bacillales</taxon>
        <taxon>Thermoactinomycetaceae</taxon>
        <taxon>Planifilum</taxon>
    </lineage>
</organism>
<reference evidence="2 3" key="1">
    <citation type="submission" date="2018-03" db="EMBL/GenBank/DDBJ databases">
        <title>Genomic Encyclopedia of Archaeal and Bacterial Type Strains, Phase II (KMG-II): from individual species to whole genera.</title>
        <authorList>
            <person name="Goeker M."/>
        </authorList>
    </citation>
    <scope>NUCLEOTIDE SEQUENCE [LARGE SCALE GENOMIC DNA]</scope>
    <source>
        <strain evidence="2 3">DSM 44946</strain>
    </source>
</reference>
<name>A0A2T0LGW5_9BACL</name>
<feature type="domain" description="Dimethylamine monooxygenase subunit DmmA-like C-terminal" evidence="1">
    <location>
        <begin position="134"/>
        <end position="176"/>
    </location>
</feature>
<evidence type="ECO:0000259" key="1">
    <source>
        <dbReference type="Pfam" id="PF22289"/>
    </source>
</evidence>
<dbReference type="Proteomes" id="UP000237797">
    <property type="component" value="Unassembled WGS sequence"/>
</dbReference>
<sequence length="189" mass="21447">MTKRHPDSPSRFVIHRRSRKHLVFVDAHGVADVIPDVRRMAATGYPVEWNLIGEREKDTDAHVVIASLISARRTWPRIDDSDALRIYLEKQPMGTHLYIAASWTSARALARIAEMLGYAKEDIQIRGHGQRYDQVFCIACYTINPIGDAPTVLCRQCGKTIAVSDHYSRRLDAVLGYLTLDTMPKKEET</sequence>
<protein>
    <recommendedName>
        <fullName evidence="1">Dimethylamine monooxygenase subunit DmmA-like C-terminal domain-containing protein</fullName>
    </recommendedName>
</protein>